<gene>
    <name evidence="2" type="ORF">GRI97_01755</name>
</gene>
<dbReference type="AlphaFoldDB" id="A0A6I4TP66"/>
<evidence type="ECO:0000313" key="3">
    <source>
        <dbReference type="Proteomes" id="UP000469430"/>
    </source>
</evidence>
<organism evidence="2 3">
    <name type="scientific">Croceibacterium xixiisoli</name>
    <dbReference type="NCBI Taxonomy" id="1476466"/>
    <lineage>
        <taxon>Bacteria</taxon>
        <taxon>Pseudomonadati</taxon>
        <taxon>Pseudomonadota</taxon>
        <taxon>Alphaproteobacteria</taxon>
        <taxon>Sphingomonadales</taxon>
        <taxon>Erythrobacteraceae</taxon>
        <taxon>Croceibacterium</taxon>
    </lineage>
</organism>
<protein>
    <submittedName>
        <fullName evidence="2">Uncharacterized protein</fullName>
    </submittedName>
</protein>
<dbReference type="EMBL" id="WTYJ01000001">
    <property type="protein sequence ID" value="MXO97712.1"/>
    <property type="molecule type" value="Genomic_DNA"/>
</dbReference>
<proteinExistence type="predicted"/>
<sequence length="131" mass="14113">MKSIALGLAGMTMLAAPLAASAQSVAERGEARLAQMLEGRVAGTPVSCIPAMRDNRLQVIDRVGLVYDAGKTIYVARVNNPNSLNGNDVPIIERFGSQLCRHDVTRTVDRYNGFVSGAVFLQDFVPYTKAD</sequence>
<keyword evidence="1" id="KW-0732">Signal</keyword>
<feature type="signal peptide" evidence="1">
    <location>
        <begin position="1"/>
        <end position="22"/>
    </location>
</feature>
<evidence type="ECO:0000313" key="2">
    <source>
        <dbReference type="EMBL" id="MXO97712.1"/>
    </source>
</evidence>
<accession>A0A6I4TP66</accession>
<dbReference type="OrthoDB" id="5956991at2"/>
<name>A0A6I4TP66_9SPHN</name>
<dbReference type="Proteomes" id="UP000469430">
    <property type="component" value="Unassembled WGS sequence"/>
</dbReference>
<reference evidence="2 3" key="1">
    <citation type="submission" date="2019-12" db="EMBL/GenBank/DDBJ databases">
        <title>Genomic-based taxomic classification of the family Erythrobacteraceae.</title>
        <authorList>
            <person name="Xu L."/>
        </authorList>
    </citation>
    <scope>NUCLEOTIDE SEQUENCE [LARGE SCALE GENOMIC DNA]</scope>
    <source>
        <strain evidence="2 3">S36</strain>
    </source>
</reference>
<keyword evidence="3" id="KW-1185">Reference proteome</keyword>
<feature type="chain" id="PRO_5026174487" evidence="1">
    <location>
        <begin position="23"/>
        <end position="131"/>
    </location>
</feature>
<comment type="caution">
    <text evidence="2">The sequence shown here is derived from an EMBL/GenBank/DDBJ whole genome shotgun (WGS) entry which is preliminary data.</text>
</comment>
<dbReference type="RefSeq" id="WP_161389418.1">
    <property type="nucleotide sequence ID" value="NZ_JBHSCP010000001.1"/>
</dbReference>
<evidence type="ECO:0000256" key="1">
    <source>
        <dbReference type="SAM" id="SignalP"/>
    </source>
</evidence>